<evidence type="ECO:0000313" key="3">
    <source>
        <dbReference type="Proteomes" id="UP001066276"/>
    </source>
</evidence>
<name>A0AAV7QFY8_PLEWA</name>
<feature type="region of interest" description="Disordered" evidence="1">
    <location>
        <begin position="1"/>
        <end position="118"/>
    </location>
</feature>
<proteinExistence type="predicted"/>
<keyword evidence="3" id="KW-1185">Reference proteome</keyword>
<accession>A0AAV7QFY8</accession>
<evidence type="ECO:0000313" key="2">
    <source>
        <dbReference type="EMBL" id="KAJ1139506.1"/>
    </source>
</evidence>
<comment type="caution">
    <text evidence="2">The sequence shown here is derived from an EMBL/GenBank/DDBJ whole genome shotgun (WGS) entry which is preliminary data.</text>
</comment>
<gene>
    <name evidence="2" type="ORF">NDU88_005877</name>
</gene>
<protein>
    <submittedName>
        <fullName evidence="2">Uncharacterized protein</fullName>
    </submittedName>
</protein>
<dbReference type="EMBL" id="JANPWB010000010">
    <property type="protein sequence ID" value="KAJ1139506.1"/>
    <property type="molecule type" value="Genomic_DNA"/>
</dbReference>
<dbReference type="AlphaFoldDB" id="A0AAV7QFY8"/>
<feature type="compositionally biased region" description="Basic residues" evidence="1">
    <location>
        <begin position="103"/>
        <end position="114"/>
    </location>
</feature>
<sequence>MPIATPAVIEGSRASDGPDGCSPPRASPHQQGPVEDGRRRRRKVPTGGASKNNSPRVCLWLSRPRQSQRPLSAPAAMPITAPAVTEGSRASDGPGRRSPPKVQCRRARSSKVRSKMGGVAAGRSQLAPLLKEVLPGSGRVSGLSPLHSLSAGFYGTNSLFFPYQFILRPRLLKYVLSQRAGDLCQQISGNAATKMNQHSAETAHIGRALVFICSQYSIYRDTNCVQVCGD</sequence>
<dbReference type="Proteomes" id="UP001066276">
    <property type="component" value="Chromosome 6"/>
</dbReference>
<evidence type="ECO:0000256" key="1">
    <source>
        <dbReference type="SAM" id="MobiDB-lite"/>
    </source>
</evidence>
<reference evidence="2" key="1">
    <citation type="journal article" date="2022" name="bioRxiv">
        <title>Sequencing and chromosome-scale assembly of the giantPleurodeles waltlgenome.</title>
        <authorList>
            <person name="Brown T."/>
            <person name="Elewa A."/>
            <person name="Iarovenko S."/>
            <person name="Subramanian E."/>
            <person name="Araus A.J."/>
            <person name="Petzold A."/>
            <person name="Susuki M."/>
            <person name="Suzuki K.-i.T."/>
            <person name="Hayashi T."/>
            <person name="Toyoda A."/>
            <person name="Oliveira C."/>
            <person name="Osipova E."/>
            <person name="Leigh N.D."/>
            <person name="Simon A."/>
            <person name="Yun M.H."/>
        </authorList>
    </citation>
    <scope>NUCLEOTIDE SEQUENCE</scope>
    <source>
        <strain evidence="2">20211129_DDA</strain>
        <tissue evidence="2">Liver</tissue>
    </source>
</reference>
<organism evidence="2 3">
    <name type="scientific">Pleurodeles waltl</name>
    <name type="common">Iberian ribbed newt</name>
    <dbReference type="NCBI Taxonomy" id="8319"/>
    <lineage>
        <taxon>Eukaryota</taxon>
        <taxon>Metazoa</taxon>
        <taxon>Chordata</taxon>
        <taxon>Craniata</taxon>
        <taxon>Vertebrata</taxon>
        <taxon>Euteleostomi</taxon>
        <taxon>Amphibia</taxon>
        <taxon>Batrachia</taxon>
        <taxon>Caudata</taxon>
        <taxon>Salamandroidea</taxon>
        <taxon>Salamandridae</taxon>
        <taxon>Pleurodelinae</taxon>
        <taxon>Pleurodeles</taxon>
    </lineage>
</organism>